<dbReference type="Proteomes" id="UP000289738">
    <property type="component" value="Chromosome B08"/>
</dbReference>
<comment type="function">
    <text evidence="4">Acts as a negative regulator of abscisic acid (ABA) response.</text>
</comment>
<protein>
    <recommendedName>
        <fullName evidence="4">Ninja-family protein</fullName>
    </recommendedName>
    <alternativeName>
        <fullName evidence="4">ABI-binding protein</fullName>
    </alternativeName>
</protein>
<gene>
    <name evidence="6" type="ORF">Ahy_B08g091642</name>
</gene>
<sequence>MPMSCTTNLITTCSLPTKTEEEWRKRKELQMLRRLEARRKRSKKQQRNMKAVRKKSNRSSSSFSEDIASFVDGNNSNLVEAALNEFSSLGRMASLSTSVAIHCHITVARKQFGQKNGKGSNRFQ</sequence>
<evidence type="ECO:0000256" key="5">
    <source>
        <dbReference type="SAM" id="MobiDB-lite"/>
    </source>
</evidence>
<proteinExistence type="inferred from homology"/>
<evidence type="ECO:0000256" key="1">
    <source>
        <dbReference type="ARBA" id="ARBA00004123"/>
    </source>
</evidence>
<feature type="region of interest" description="Disordered" evidence="5">
    <location>
        <begin position="32"/>
        <end position="65"/>
    </location>
</feature>
<comment type="subcellular location">
    <subcellularLocation>
        <location evidence="1 4">Nucleus</location>
    </subcellularLocation>
</comment>
<dbReference type="GO" id="GO:0007165">
    <property type="term" value="P:signal transduction"/>
    <property type="evidence" value="ECO:0007669"/>
    <property type="project" value="InterPro"/>
</dbReference>
<comment type="caution">
    <text evidence="6">The sequence shown here is derived from an EMBL/GenBank/DDBJ whole genome shotgun (WGS) entry which is preliminary data.</text>
</comment>
<dbReference type="InterPro" id="IPR031307">
    <property type="entry name" value="Ninja_fam"/>
</dbReference>
<dbReference type="AlphaFoldDB" id="A0A444Y2I5"/>
<comment type="similarity">
    <text evidence="2 4">Belongs to the Ninja family.</text>
</comment>
<dbReference type="GO" id="GO:0005634">
    <property type="term" value="C:nucleus"/>
    <property type="evidence" value="ECO:0007669"/>
    <property type="project" value="UniProtKB-SubCell"/>
</dbReference>
<dbReference type="EMBL" id="SDMP01000018">
    <property type="protein sequence ID" value="RYQ96099.1"/>
    <property type="molecule type" value="Genomic_DNA"/>
</dbReference>
<dbReference type="PANTHER" id="PTHR31413">
    <property type="entry name" value="AFP HOMOLOG 2"/>
    <property type="match status" value="1"/>
</dbReference>
<evidence type="ECO:0000256" key="3">
    <source>
        <dbReference type="ARBA" id="ARBA00023242"/>
    </source>
</evidence>
<evidence type="ECO:0000313" key="7">
    <source>
        <dbReference type="Proteomes" id="UP000289738"/>
    </source>
</evidence>
<dbReference type="InterPro" id="IPR032310">
    <property type="entry name" value="NLS_NINJA_AFP-like"/>
</dbReference>
<dbReference type="PANTHER" id="PTHR31413:SF31">
    <property type="entry name" value="NINJA-FAMILY PROTEIN AFP3"/>
    <property type="match status" value="1"/>
</dbReference>
<reference evidence="6 7" key="1">
    <citation type="submission" date="2019-01" db="EMBL/GenBank/DDBJ databases">
        <title>Sequencing of cultivated peanut Arachis hypogaea provides insights into genome evolution and oil improvement.</title>
        <authorList>
            <person name="Chen X."/>
        </authorList>
    </citation>
    <scope>NUCLEOTIDE SEQUENCE [LARGE SCALE GENOMIC DNA]</scope>
    <source>
        <strain evidence="7">cv. Fuhuasheng</strain>
        <tissue evidence="6">Leaves</tissue>
    </source>
</reference>
<dbReference type="GO" id="GO:0009737">
    <property type="term" value="P:response to abscisic acid"/>
    <property type="evidence" value="ECO:0007669"/>
    <property type="project" value="TreeGrafter"/>
</dbReference>
<name>A0A444Y2I5_ARAHY</name>
<accession>A0A444Y2I5</accession>
<keyword evidence="7" id="KW-1185">Reference proteome</keyword>
<dbReference type="GO" id="GO:0045892">
    <property type="term" value="P:negative regulation of DNA-templated transcription"/>
    <property type="evidence" value="ECO:0007669"/>
    <property type="project" value="TreeGrafter"/>
</dbReference>
<evidence type="ECO:0000313" key="6">
    <source>
        <dbReference type="EMBL" id="RYQ96099.1"/>
    </source>
</evidence>
<evidence type="ECO:0000256" key="4">
    <source>
        <dbReference type="RuleBase" id="RU369029"/>
    </source>
</evidence>
<keyword evidence="3 4" id="KW-0539">Nucleus</keyword>
<feature type="compositionally biased region" description="Basic residues" evidence="5">
    <location>
        <begin position="36"/>
        <end position="57"/>
    </location>
</feature>
<evidence type="ECO:0000256" key="2">
    <source>
        <dbReference type="ARBA" id="ARBA00006081"/>
    </source>
</evidence>
<organism evidence="6 7">
    <name type="scientific">Arachis hypogaea</name>
    <name type="common">Peanut</name>
    <dbReference type="NCBI Taxonomy" id="3818"/>
    <lineage>
        <taxon>Eukaryota</taxon>
        <taxon>Viridiplantae</taxon>
        <taxon>Streptophyta</taxon>
        <taxon>Embryophyta</taxon>
        <taxon>Tracheophyta</taxon>
        <taxon>Spermatophyta</taxon>
        <taxon>Magnoliopsida</taxon>
        <taxon>eudicotyledons</taxon>
        <taxon>Gunneridae</taxon>
        <taxon>Pentapetalae</taxon>
        <taxon>rosids</taxon>
        <taxon>fabids</taxon>
        <taxon>Fabales</taxon>
        <taxon>Fabaceae</taxon>
        <taxon>Papilionoideae</taxon>
        <taxon>50 kb inversion clade</taxon>
        <taxon>dalbergioids sensu lato</taxon>
        <taxon>Dalbergieae</taxon>
        <taxon>Pterocarpus clade</taxon>
        <taxon>Arachis</taxon>
    </lineage>
</organism>
<dbReference type="Pfam" id="PF16136">
    <property type="entry name" value="NLS_NINJA_AFP"/>
    <property type="match status" value="1"/>
</dbReference>